<reference evidence="4" key="1">
    <citation type="submission" date="2023-07" db="EMBL/GenBank/DDBJ databases">
        <authorList>
            <person name="Yue Y."/>
        </authorList>
    </citation>
    <scope>NUCLEOTIDE SEQUENCE [LARGE SCALE GENOMIC DNA]</scope>
    <source>
        <strain evidence="4">2Y89</strain>
    </source>
</reference>
<dbReference type="PANTHER" id="PTHR45947">
    <property type="entry name" value="SULFOQUINOVOSYL TRANSFERASE SQD2"/>
    <property type="match status" value="1"/>
</dbReference>
<dbReference type="EMBL" id="JAIUJS010000003">
    <property type="protein sequence ID" value="MCA0152992.1"/>
    <property type="molecule type" value="Genomic_DNA"/>
</dbReference>
<feature type="domain" description="Glycosyltransferase subfamily 4-like N-terminal" evidence="2">
    <location>
        <begin position="23"/>
        <end position="144"/>
    </location>
</feature>
<name>A0ABS7XZB5_9FLAO</name>
<sequence length="385" mass="43291">MNKIIRITTVSSSLKGLLKGQLRFMNSHYEMIGIASDEDQHLKPYEKREGVKTIHVNMTRKITPIKDLISVYQLYKIIKKEKPLIVHTHTPKAGTVGMLAARLAGVKHRLHTIAGLPLVEATGFKRRILNAVEKFTYSCSTLVLPNSFGMKQIILDEGFCKESKLKVIGNGSSNGINTEQFNPETVKKSDIEDLRAKIGISKGDIIFLFVGRIVKDKGIKELVESFNELTKNFNNISLILVGPKEDHLDPLDAKTESVINSNTKIYCMGESNNVKPYYCLCDVFVFPSYREGFPNVVLEAGSMGKPCVVSDINGSNEIIRQNYNGLIVPKKDSKELTEAIRLLITDSNLLNTLAKNARVNIIQKYQRQAIWDELLQLYKSLEQAY</sequence>
<dbReference type="RefSeq" id="WP_224477919.1">
    <property type="nucleotide sequence ID" value="NZ_JAIUJS010000003.1"/>
</dbReference>
<organism evidence="3 4">
    <name type="scientific">Winogradskyella vincentii</name>
    <dbReference type="NCBI Taxonomy" id="2877122"/>
    <lineage>
        <taxon>Bacteria</taxon>
        <taxon>Pseudomonadati</taxon>
        <taxon>Bacteroidota</taxon>
        <taxon>Flavobacteriia</taxon>
        <taxon>Flavobacteriales</taxon>
        <taxon>Flavobacteriaceae</taxon>
        <taxon>Winogradskyella</taxon>
    </lineage>
</organism>
<evidence type="ECO:0000259" key="2">
    <source>
        <dbReference type="Pfam" id="PF13477"/>
    </source>
</evidence>
<proteinExistence type="predicted"/>
<keyword evidence="4" id="KW-1185">Reference proteome</keyword>
<evidence type="ECO:0000259" key="1">
    <source>
        <dbReference type="Pfam" id="PF00534"/>
    </source>
</evidence>
<feature type="domain" description="Glycosyl transferase family 1" evidence="1">
    <location>
        <begin position="190"/>
        <end position="358"/>
    </location>
</feature>
<accession>A0ABS7XZB5</accession>
<dbReference type="Proteomes" id="UP001198402">
    <property type="component" value="Unassembled WGS sequence"/>
</dbReference>
<protein>
    <submittedName>
        <fullName evidence="3">Glycosyltransferase family 4 protein</fullName>
    </submittedName>
</protein>
<comment type="caution">
    <text evidence="3">The sequence shown here is derived from an EMBL/GenBank/DDBJ whole genome shotgun (WGS) entry which is preliminary data.</text>
</comment>
<dbReference type="InterPro" id="IPR028098">
    <property type="entry name" value="Glyco_trans_4-like_N"/>
</dbReference>
<evidence type="ECO:0000313" key="4">
    <source>
        <dbReference type="Proteomes" id="UP001198402"/>
    </source>
</evidence>
<dbReference type="Pfam" id="PF13477">
    <property type="entry name" value="Glyco_trans_4_2"/>
    <property type="match status" value="1"/>
</dbReference>
<dbReference type="Gene3D" id="3.40.50.2000">
    <property type="entry name" value="Glycogen Phosphorylase B"/>
    <property type="match status" value="2"/>
</dbReference>
<dbReference type="CDD" id="cd03808">
    <property type="entry name" value="GT4_CapM-like"/>
    <property type="match status" value="1"/>
</dbReference>
<dbReference type="InterPro" id="IPR001296">
    <property type="entry name" value="Glyco_trans_1"/>
</dbReference>
<dbReference type="Pfam" id="PF00534">
    <property type="entry name" value="Glycos_transf_1"/>
    <property type="match status" value="1"/>
</dbReference>
<evidence type="ECO:0000313" key="3">
    <source>
        <dbReference type="EMBL" id="MCA0152992.1"/>
    </source>
</evidence>
<dbReference type="PANTHER" id="PTHR45947:SF3">
    <property type="entry name" value="SULFOQUINOVOSYL TRANSFERASE SQD2"/>
    <property type="match status" value="1"/>
</dbReference>
<gene>
    <name evidence="3" type="ORF">LBV24_07180</name>
</gene>
<dbReference type="SUPFAM" id="SSF53756">
    <property type="entry name" value="UDP-Glycosyltransferase/glycogen phosphorylase"/>
    <property type="match status" value="1"/>
</dbReference>
<dbReference type="InterPro" id="IPR050194">
    <property type="entry name" value="Glycosyltransferase_grp1"/>
</dbReference>